<dbReference type="Pfam" id="PF00112">
    <property type="entry name" value="Peptidase_C1"/>
    <property type="match status" value="1"/>
</dbReference>
<dbReference type="SMART" id="SM00645">
    <property type="entry name" value="Pept_C1"/>
    <property type="match status" value="1"/>
</dbReference>
<feature type="domain" description="Peptidase C1A papain C-terminal" evidence="2">
    <location>
        <begin position="1"/>
        <end position="196"/>
    </location>
</feature>
<dbReference type="PROSITE" id="PS00639">
    <property type="entry name" value="THIOL_PROTEASE_HIS"/>
    <property type="match status" value="1"/>
</dbReference>
<comment type="similarity">
    <text evidence="1">Belongs to the peptidase C1 family.</text>
</comment>
<feature type="non-terminal residue" evidence="3">
    <location>
        <position position="242"/>
    </location>
</feature>
<dbReference type="InterPro" id="IPR040528">
    <property type="entry name" value="Lectin-like"/>
</dbReference>
<name>X1G5D2_9ZZZZ</name>
<dbReference type="CDD" id="cd02619">
    <property type="entry name" value="Peptidase_C1"/>
    <property type="match status" value="1"/>
</dbReference>
<dbReference type="Pfam" id="PF18560">
    <property type="entry name" value="Lectin_like"/>
    <property type="match status" value="1"/>
</dbReference>
<dbReference type="PANTHER" id="PTHR12411">
    <property type="entry name" value="CYSTEINE PROTEASE FAMILY C1-RELATED"/>
    <property type="match status" value="1"/>
</dbReference>
<evidence type="ECO:0000313" key="3">
    <source>
        <dbReference type="EMBL" id="GAH40020.1"/>
    </source>
</evidence>
<dbReference type="GO" id="GO:0006508">
    <property type="term" value="P:proteolysis"/>
    <property type="evidence" value="ECO:0007669"/>
    <property type="project" value="InterPro"/>
</dbReference>
<evidence type="ECO:0000259" key="2">
    <source>
        <dbReference type="SMART" id="SM00645"/>
    </source>
</evidence>
<dbReference type="InterPro" id="IPR013128">
    <property type="entry name" value="Peptidase_C1A"/>
</dbReference>
<dbReference type="AlphaFoldDB" id="X1G5D2"/>
<dbReference type="GO" id="GO:0008234">
    <property type="term" value="F:cysteine-type peptidase activity"/>
    <property type="evidence" value="ECO:0007669"/>
    <property type="project" value="InterPro"/>
</dbReference>
<gene>
    <name evidence="3" type="ORF">S03H2_22806</name>
</gene>
<dbReference type="InterPro" id="IPR000668">
    <property type="entry name" value="Peptidase_C1A_C"/>
</dbReference>
<dbReference type="Gene3D" id="3.90.70.10">
    <property type="entry name" value="Cysteine proteinases"/>
    <property type="match status" value="1"/>
</dbReference>
<sequence length="242" mass="27028">PVKNQQACGSCWAFASYGSLESRLLVSETWDFSENNLKNEHGFDYGCCAGGNHEMSTAYLARWSGPVDEADDPYDWSSCISPPGLPVQKHVQNVAFIPNRSGPLDNDNIKEFVTSYGAVYTTLYFTSASYSSSNHSYYYSGGRSSNHAICIVGWDDDYSRTNFPTTPSGDGAFIGRNSWGSGWGESGYFYISYYDSRIGRYNAMFEAEPTANYAQIYQYDPLGWVTNIGYYNSTAWFANVFT</sequence>
<protein>
    <recommendedName>
        <fullName evidence="2">Peptidase C1A papain C-terminal domain-containing protein</fullName>
    </recommendedName>
</protein>
<feature type="non-terminal residue" evidence="3">
    <location>
        <position position="1"/>
    </location>
</feature>
<dbReference type="InterPro" id="IPR000169">
    <property type="entry name" value="Pept_cys_AS"/>
</dbReference>
<dbReference type="EMBL" id="BARU01012344">
    <property type="protein sequence ID" value="GAH40020.1"/>
    <property type="molecule type" value="Genomic_DNA"/>
</dbReference>
<organism evidence="3">
    <name type="scientific">marine sediment metagenome</name>
    <dbReference type="NCBI Taxonomy" id="412755"/>
    <lineage>
        <taxon>unclassified sequences</taxon>
        <taxon>metagenomes</taxon>
        <taxon>ecological metagenomes</taxon>
    </lineage>
</organism>
<accession>X1G5D2</accession>
<dbReference type="InterPro" id="IPR038765">
    <property type="entry name" value="Papain-like_cys_pep_sf"/>
</dbReference>
<dbReference type="InterPro" id="IPR025660">
    <property type="entry name" value="Pept_his_AS"/>
</dbReference>
<evidence type="ECO:0000256" key="1">
    <source>
        <dbReference type="ARBA" id="ARBA00008455"/>
    </source>
</evidence>
<dbReference type="PROSITE" id="PS00139">
    <property type="entry name" value="THIOL_PROTEASE_CYS"/>
    <property type="match status" value="1"/>
</dbReference>
<proteinExistence type="inferred from homology"/>
<dbReference type="SUPFAM" id="SSF54001">
    <property type="entry name" value="Cysteine proteinases"/>
    <property type="match status" value="1"/>
</dbReference>
<comment type="caution">
    <text evidence="3">The sequence shown here is derived from an EMBL/GenBank/DDBJ whole genome shotgun (WGS) entry which is preliminary data.</text>
</comment>
<reference evidence="3" key="1">
    <citation type="journal article" date="2014" name="Front. Microbiol.">
        <title>High frequency of phylogenetically diverse reductive dehalogenase-homologous genes in deep subseafloor sedimentary metagenomes.</title>
        <authorList>
            <person name="Kawai M."/>
            <person name="Futagami T."/>
            <person name="Toyoda A."/>
            <person name="Takaki Y."/>
            <person name="Nishi S."/>
            <person name="Hori S."/>
            <person name="Arai W."/>
            <person name="Tsubouchi T."/>
            <person name="Morono Y."/>
            <person name="Uchiyama I."/>
            <person name="Ito T."/>
            <person name="Fujiyama A."/>
            <person name="Inagaki F."/>
            <person name="Takami H."/>
        </authorList>
    </citation>
    <scope>NUCLEOTIDE SEQUENCE</scope>
    <source>
        <strain evidence="3">Expedition CK06-06</strain>
    </source>
</reference>